<dbReference type="GO" id="GO:0005697">
    <property type="term" value="C:telomerase holoenzyme complex"/>
    <property type="evidence" value="ECO:0007669"/>
    <property type="project" value="TreeGrafter"/>
</dbReference>
<dbReference type="CDD" id="cd09884">
    <property type="entry name" value="PIN_Smg5-like"/>
    <property type="match status" value="1"/>
</dbReference>
<reference evidence="11" key="2">
    <citation type="submission" date="2025-09" db="UniProtKB">
        <authorList>
            <consortium name="Ensembl"/>
        </authorList>
    </citation>
    <scope>IDENTIFICATION</scope>
</reference>
<dbReference type="PANTHER" id="PTHR15696">
    <property type="entry name" value="SMG-7 SUPPRESSOR WITH MORPHOLOGICAL EFFECT ON GENITALIA PROTEIN 7"/>
    <property type="match status" value="1"/>
</dbReference>
<dbReference type="InterPro" id="IPR018834">
    <property type="entry name" value="DNA/RNA-bd_Est1-type"/>
</dbReference>
<feature type="compositionally biased region" description="Acidic residues" evidence="8">
    <location>
        <begin position="494"/>
        <end position="503"/>
    </location>
</feature>
<evidence type="ECO:0000313" key="12">
    <source>
        <dbReference type="Proteomes" id="UP000265000"/>
    </source>
</evidence>
<evidence type="ECO:0000256" key="3">
    <source>
        <dbReference type="ARBA" id="ARBA00022490"/>
    </source>
</evidence>
<feature type="compositionally biased region" description="Basic residues" evidence="8">
    <location>
        <begin position="415"/>
        <end position="433"/>
    </location>
</feature>
<feature type="compositionally biased region" description="Polar residues" evidence="8">
    <location>
        <begin position="516"/>
        <end position="528"/>
    </location>
</feature>
<dbReference type="GO" id="GO:0070034">
    <property type="term" value="F:telomerase RNA binding"/>
    <property type="evidence" value="ECO:0007669"/>
    <property type="project" value="TreeGrafter"/>
</dbReference>
<dbReference type="InterPro" id="IPR011990">
    <property type="entry name" value="TPR-like_helical_dom_sf"/>
</dbReference>
<evidence type="ECO:0000256" key="9">
    <source>
        <dbReference type="SAM" id="SignalP"/>
    </source>
</evidence>
<sequence length="925" mass="104907">MILCKKLNIHVFICFFVCLRLRELCVKLMFLHPVDYGRKAEELLWRKVYYEVIQVIKTNKKHIHSRSALECAYRTHLIAGVGFYQHLLLYIQSHYQLELQDCIDWTHVTDPLIGRKKPVSASPREMEWAQMACHRCLVYLGDLARYQNELAGVEAEQLAERFYHQALSVMPHVGMPFNQLGTLAGSKFYNVEATYYYLRCIQSDTPFEGAYGNLKRLFDKASKMYHQVKKQEMKKLSPSRQRTKDIKRLLVSFMYLQSLLQPRNSLMETELTSLCQSVLEDFNLVLFYLPAPTHGGTQPCPSEEEEEQPQHSDSSYPVLPDNLIFKMVVTCLMVVHSLKRGGSKQYSASIAFTLALFSHLVNHVNIRLQAELEDGESQVPPLHTDDKDVEGSERARVKTLRSEEDQRKTEEEKQRQKKKYTRLSRLRRRRCAHKGGGGEDESDLSEGFESETKRDAPGEEGGWDSGSEEEEGGTAFDVETDSDMNSQESRSDLEDMEETENSENAEAQREGEGETPPSTNGPLLQSDSSISSNLQAMSSQLFQSKRCFRLAPTFSNMLLRPQTASPPGVPTPASAPPSQETHGLQTTGLNCRREKRLFGVDVCRNSWGVFADLGLSAEVTEMLKACEEPGLVQTLLLPEDVALRHLPALSAAHRRLDFTRRNTSLTSLQECVVRVCCIRSFGHFLTNLQGNVLHFNPEAGIFTSVSQSEQDNLLQQAKAQFRMAEEEARRNRLMRDMAQLRLQLEVSQLEGSLQQPKAQSSMSPYLVPDAAALCQHLNLIRHLAGSGCFIIIIPRTVIDGLDRLKKENAGARDGIRFLESEFRKGNRYIRCQKESGRTFERDKLKRQDIEAWHLYKMVDSCRQLTVSQSNGDEDTAGMVTILTGHEVDELCSRSAAMKSATQAASSAGMELKNIVDFYRQWKEIG</sequence>
<keyword evidence="5 6" id="KW-0539">Nucleus</keyword>
<feature type="compositionally biased region" description="Basic and acidic residues" evidence="8">
    <location>
        <begin position="383"/>
        <end position="414"/>
    </location>
</feature>
<comment type="subcellular location">
    <subcellularLocation>
        <location evidence="2">Cytoplasm</location>
    </subcellularLocation>
    <subcellularLocation>
        <location evidence="1 6">Nucleus</location>
    </subcellularLocation>
</comment>
<feature type="chain" id="PRO_5018704060" description="Nonsense-mediated mRNA decay factor" evidence="9">
    <location>
        <begin position="22"/>
        <end position="925"/>
    </location>
</feature>
<dbReference type="Gene3D" id="3.40.50.1010">
    <property type="entry name" value="5'-nuclease"/>
    <property type="match status" value="1"/>
</dbReference>
<dbReference type="InterPro" id="IPR019458">
    <property type="entry name" value="Est1-like_N"/>
</dbReference>
<evidence type="ECO:0000256" key="6">
    <source>
        <dbReference type="RuleBase" id="RU369098"/>
    </source>
</evidence>
<name>A0A3Q2QQR0_FUNHE</name>
<evidence type="ECO:0000256" key="5">
    <source>
        <dbReference type="ARBA" id="ARBA00023242"/>
    </source>
</evidence>
<feature type="region of interest" description="Disordered" evidence="8">
    <location>
        <begin position="295"/>
        <end position="316"/>
    </location>
</feature>
<keyword evidence="12" id="KW-1185">Reference proteome</keyword>
<dbReference type="SMART" id="SM00670">
    <property type="entry name" value="PINc"/>
    <property type="match status" value="1"/>
</dbReference>
<feature type="region of interest" description="Disordered" evidence="8">
    <location>
        <begin position="375"/>
        <end position="528"/>
    </location>
</feature>
<feature type="region of interest" description="Disordered" evidence="8">
    <location>
        <begin position="559"/>
        <end position="587"/>
    </location>
</feature>
<feature type="compositionally biased region" description="Acidic residues" evidence="8">
    <location>
        <begin position="438"/>
        <end position="449"/>
    </location>
</feature>
<dbReference type="GO" id="GO:0005737">
    <property type="term" value="C:cytoplasm"/>
    <property type="evidence" value="ECO:0007669"/>
    <property type="project" value="UniProtKB-SubCell"/>
</dbReference>
<dbReference type="InterPro" id="IPR045153">
    <property type="entry name" value="Est1/Ebs1-like"/>
</dbReference>
<dbReference type="Pfam" id="PF10373">
    <property type="entry name" value="EST1_DNA_bind"/>
    <property type="match status" value="1"/>
</dbReference>
<dbReference type="SUPFAM" id="SSF48452">
    <property type="entry name" value="TPR-like"/>
    <property type="match status" value="1"/>
</dbReference>
<dbReference type="GO" id="GO:0000184">
    <property type="term" value="P:nuclear-transcribed mRNA catabolic process, nonsense-mediated decay"/>
    <property type="evidence" value="ECO:0007669"/>
    <property type="project" value="UniProtKB-KW"/>
</dbReference>
<reference evidence="11" key="1">
    <citation type="submission" date="2025-08" db="UniProtKB">
        <authorList>
            <consortium name="Ensembl"/>
        </authorList>
    </citation>
    <scope>IDENTIFICATION</scope>
</reference>
<dbReference type="PANTHER" id="PTHR15696:SF7">
    <property type="entry name" value="NONSENSE-MEDIATED MRNA DECAY FACTOR"/>
    <property type="match status" value="1"/>
</dbReference>
<evidence type="ECO:0000256" key="4">
    <source>
        <dbReference type="ARBA" id="ARBA00023161"/>
    </source>
</evidence>
<feature type="domain" description="PIN" evidence="10">
    <location>
        <begin position="764"/>
        <end position="887"/>
    </location>
</feature>
<evidence type="ECO:0000256" key="2">
    <source>
        <dbReference type="ARBA" id="ARBA00004496"/>
    </source>
</evidence>
<evidence type="ECO:0000313" key="11">
    <source>
        <dbReference type="Ensembl" id="ENSFHEP00000029162.1"/>
    </source>
</evidence>
<dbReference type="Proteomes" id="UP000265000">
    <property type="component" value="Unplaced"/>
</dbReference>
<organism evidence="11 12">
    <name type="scientific">Fundulus heteroclitus</name>
    <name type="common">Killifish</name>
    <name type="synonym">Mummichog</name>
    <dbReference type="NCBI Taxonomy" id="8078"/>
    <lineage>
        <taxon>Eukaryota</taxon>
        <taxon>Metazoa</taxon>
        <taxon>Chordata</taxon>
        <taxon>Craniata</taxon>
        <taxon>Vertebrata</taxon>
        <taxon>Euteleostomi</taxon>
        <taxon>Actinopterygii</taxon>
        <taxon>Neopterygii</taxon>
        <taxon>Teleostei</taxon>
        <taxon>Neoteleostei</taxon>
        <taxon>Acanthomorphata</taxon>
        <taxon>Ovalentaria</taxon>
        <taxon>Atherinomorphae</taxon>
        <taxon>Cyprinodontiformes</taxon>
        <taxon>Fundulidae</taxon>
        <taxon>Fundulus</taxon>
    </lineage>
</organism>
<evidence type="ECO:0000256" key="8">
    <source>
        <dbReference type="SAM" id="MobiDB-lite"/>
    </source>
</evidence>
<feature type="coiled-coil region" evidence="7">
    <location>
        <begin position="707"/>
        <end position="750"/>
    </location>
</feature>
<protein>
    <recommendedName>
        <fullName evidence="6">Nonsense-mediated mRNA decay factor</fullName>
    </recommendedName>
</protein>
<dbReference type="GO" id="GO:0042162">
    <property type="term" value="F:telomeric DNA binding"/>
    <property type="evidence" value="ECO:0007669"/>
    <property type="project" value="TreeGrafter"/>
</dbReference>
<dbReference type="Pfam" id="PF13638">
    <property type="entry name" value="PIN_4"/>
    <property type="match status" value="1"/>
</dbReference>
<evidence type="ECO:0000256" key="1">
    <source>
        <dbReference type="ARBA" id="ARBA00004123"/>
    </source>
</evidence>
<feature type="signal peptide" evidence="9">
    <location>
        <begin position="1"/>
        <end position="21"/>
    </location>
</feature>
<comment type="function">
    <text evidence="6">Plays a role in nonsense-mediated mRNA decay.</text>
</comment>
<dbReference type="FunFam" id="3.40.50.1010:FF:000017">
    <property type="entry name" value="protein SMG5 isoform X2"/>
    <property type="match status" value="1"/>
</dbReference>
<dbReference type="InterPro" id="IPR002716">
    <property type="entry name" value="PIN_dom"/>
</dbReference>
<evidence type="ECO:0000259" key="10">
    <source>
        <dbReference type="SMART" id="SM00670"/>
    </source>
</evidence>
<keyword evidence="4 6" id="KW-0866">Nonsense-mediated mRNA decay</keyword>
<keyword evidence="9" id="KW-0732">Signal</keyword>
<evidence type="ECO:0000256" key="7">
    <source>
        <dbReference type="SAM" id="Coils"/>
    </source>
</evidence>
<dbReference type="Gene3D" id="1.25.40.10">
    <property type="entry name" value="Tetratricopeptide repeat domain"/>
    <property type="match status" value="1"/>
</dbReference>
<proteinExistence type="predicted"/>
<dbReference type="Pfam" id="PF10374">
    <property type="entry name" value="EST1"/>
    <property type="match status" value="1"/>
</dbReference>
<keyword evidence="7" id="KW-0175">Coiled coil</keyword>
<dbReference type="GeneTree" id="ENSGT00940000154566"/>
<keyword evidence="3" id="KW-0963">Cytoplasm</keyword>
<feature type="compositionally biased region" description="Acidic residues" evidence="8">
    <location>
        <begin position="466"/>
        <end position="482"/>
    </location>
</feature>
<accession>A0A3Q2QQR0</accession>
<dbReference type="Ensembl" id="ENSFHET00000031934.1">
    <property type="protein sequence ID" value="ENSFHEP00000029162.1"/>
    <property type="gene ID" value="ENSFHEG00000013939.1"/>
</dbReference>
<dbReference type="AlphaFoldDB" id="A0A3Q2QQR0"/>